<dbReference type="Gene3D" id="1.10.10.60">
    <property type="entry name" value="Homeodomain-like"/>
    <property type="match status" value="2"/>
</dbReference>
<reference evidence="5 6" key="1">
    <citation type="submission" date="2024-09" db="EMBL/GenBank/DDBJ databases">
        <authorList>
            <person name="Sun Q."/>
            <person name="Mori K."/>
        </authorList>
    </citation>
    <scope>NUCLEOTIDE SEQUENCE [LARGE SCALE GENOMIC DNA]</scope>
    <source>
        <strain evidence="5 6">JCM 12763</strain>
    </source>
</reference>
<dbReference type="PRINTS" id="PR00032">
    <property type="entry name" value="HTHARAC"/>
</dbReference>
<accession>A0ABV5UZU0</accession>
<dbReference type="InterPro" id="IPR018060">
    <property type="entry name" value="HTH_AraC"/>
</dbReference>
<keyword evidence="6" id="KW-1185">Reference proteome</keyword>
<dbReference type="InterPro" id="IPR050204">
    <property type="entry name" value="AraC_XylS_family_regulators"/>
</dbReference>
<keyword evidence="2" id="KW-0238">DNA-binding</keyword>
<sequence length="153" mass="17300">MAQDRTSRVPEDVLVHLRRARDHVDRHFREPLDLETLAAVAGLSTFHFLRLFRRAYGRTPGVYLSERRVERAQDLLRGANLTVTEVCHAVGFSSLGSFSTRFREITGESPSQFQRRYAADGAPRIPGCYVFMRGLTERRDAATEEKPGPPDPG</sequence>
<dbReference type="PROSITE" id="PS01124">
    <property type="entry name" value="HTH_ARAC_FAMILY_2"/>
    <property type="match status" value="1"/>
</dbReference>
<dbReference type="Pfam" id="PF12833">
    <property type="entry name" value="HTH_18"/>
    <property type="match status" value="1"/>
</dbReference>
<comment type="caution">
    <text evidence="5">The sequence shown here is derived from an EMBL/GenBank/DDBJ whole genome shotgun (WGS) entry which is preliminary data.</text>
</comment>
<proteinExistence type="predicted"/>
<gene>
    <name evidence="5" type="ORF">ACFFN0_03000</name>
</gene>
<dbReference type="SMART" id="SM00342">
    <property type="entry name" value="HTH_ARAC"/>
    <property type="match status" value="1"/>
</dbReference>
<evidence type="ECO:0000313" key="6">
    <source>
        <dbReference type="Proteomes" id="UP001589613"/>
    </source>
</evidence>
<evidence type="ECO:0000313" key="5">
    <source>
        <dbReference type="EMBL" id="MFB9731008.1"/>
    </source>
</evidence>
<evidence type="ECO:0000256" key="3">
    <source>
        <dbReference type="ARBA" id="ARBA00023163"/>
    </source>
</evidence>
<dbReference type="RefSeq" id="WP_141337318.1">
    <property type="nucleotide sequence ID" value="NZ_JBHMAX010000006.1"/>
</dbReference>
<dbReference type="InterPro" id="IPR009057">
    <property type="entry name" value="Homeodomain-like_sf"/>
</dbReference>
<keyword evidence="1" id="KW-0805">Transcription regulation</keyword>
<dbReference type="EMBL" id="JBHMAX010000006">
    <property type="protein sequence ID" value="MFB9731008.1"/>
    <property type="molecule type" value="Genomic_DNA"/>
</dbReference>
<feature type="domain" description="HTH araC/xylS-type" evidence="4">
    <location>
        <begin position="18"/>
        <end position="116"/>
    </location>
</feature>
<evidence type="ECO:0000259" key="4">
    <source>
        <dbReference type="PROSITE" id="PS01124"/>
    </source>
</evidence>
<keyword evidence="3" id="KW-0804">Transcription</keyword>
<organism evidence="5 6">
    <name type="scientific">Ornithinimicrobium kibberense</name>
    <dbReference type="NCBI Taxonomy" id="282060"/>
    <lineage>
        <taxon>Bacteria</taxon>
        <taxon>Bacillati</taxon>
        <taxon>Actinomycetota</taxon>
        <taxon>Actinomycetes</taxon>
        <taxon>Micrococcales</taxon>
        <taxon>Ornithinimicrobiaceae</taxon>
        <taxon>Ornithinimicrobium</taxon>
    </lineage>
</organism>
<dbReference type="Proteomes" id="UP001589613">
    <property type="component" value="Unassembled WGS sequence"/>
</dbReference>
<dbReference type="InterPro" id="IPR020449">
    <property type="entry name" value="Tscrpt_reg_AraC-type_HTH"/>
</dbReference>
<dbReference type="PANTHER" id="PTHR46796">
    <property type="entry name" value="HTH-TYPE TRANSCRIPTIONAL ACTIVATOR RHAS-RELATED"/>
    <property type="match status" value="1"/>
</dbReference>
<dbReference type="InterPro" id="IPR018062">
    <property type="entry name" value="HTH_AraC-typ_CS"/>
</dbReference>
<dbReference type="PROSITE" id="PS00041">
    <property type="entry name" value="HTH_ARAC_FAMILY_1"/>
    <property type="match status" value="1"/>
</dbReference>
<evidence type="ECO:0000256" key="1">
    <source>
        <dbReference type="ARBA" id="ARBA00023015"/>
    </source>
</evidence>
<protein>
    <submittedName>
        <fullName evidence="5">Helix-turn-helix domain-containing protein</fullName>
    </submittedName>
</protein>
<evidence type="ECO:0000256" key="2">
    <source>
        <dbReference type="ARBA" id="ARBA00023125"/>
    </source>
</evidence>
<name>A0ABV5UZU0_9MICO</name>
<dbReference type="SUPFAM" id="SSF46689">
    <property type="entry name" value="Homeodomain-like"/>
    <property type="match status" value="2"/>
</dbReference>